<evidence type="ECO:0000256" key="1">
    <source>
        <dbReference type="ARBA" id="ARBA00023015"/>
    </source>
</evidence>
<keyword evidence="2" id="KW-0238">DNA-binding</keyword>
<dbReference type="CDD" id="cd05013">
    <property type="entry name" value="SIS_RpiR"/>
    <property type="match status" value="1"/>
</dbReference>
<accession>A0A327JU36</accession>
<dbReference type="GO" id="GO:0003700">
    <property type="term" value="F:DNA-binding transcription factor activity"/>
    <property type="evidence" value="ECO:0007669"/>
    <property type="project" value="InterPro"/>
</dbReference>
<dbReference type="InterPro" id="IPR001347">
    <property type="entry name" value="SIS_dom"/>
</dbReference>
<dbReference type="InterPro" id="IPR000281">
    <property type="entry name" value="HTH_RpiR"/>
</dbReference>
<dbReference type="GO" id="GO:1901135">
    <property type="term" value="P:carbohydrate derivative metabolic process"/>
    <property type="evidence" value="ECO:0007669"/>
    <property type="project" value="InterPro"/>
</dbReference>
<dbReference type="InterPro" id="IPR036388">
    <property type="entry name" value="WH-like_DNA-bd_sf"/>
</dbReference>
<proteinExistence type="predicted"/>
<keyword evidence="8" id="KW-1185">Reference proteome</keyword>
<organism evidence="7 8">
    <name type="scientific">Rhodobium orientis</name>
    <dbReference type="NCBI Taxonomy" id="34017"/>
    <lineage>
        <taxon>Bacteria</taxon>
        <taxon>Pseudomonadati</taxon>
        <taxon>Pseudomonadota</taxon>
        <taxon>Alphaproteobacteria</taxon>
        <taxon>Hyphomicrobiales</taxon>
        <taxon>Rhodobiaceae</taxon>
        <taxon>Rhodobium</taxon>
    </lineage>
</organism>
<evidence type="ECO:0000256" key="4">
    <source>
        <dbReference type="SAM" id="MobiDB-lite"/>
    </source>
</evidence>
<dbReference type="InterPro" id="IPR035472">
    <property type="entry name" value="RpiR-like_SIS"/>
</dbReference>
<dbReference type="SUPFAM" id="SSF46689">
    <property type="entry name" value="Homeodomain-like"/>
    <property type="match status" value="1"/>
</dbReference>
<evidence type="ECO:0000259" key="5">
    <source>
        <dbReference type="PROSITE" id="PS51071"/>
    </source>
</evidence>
<dbReference type="PANTHER" id="PTHR30514">
    <property type="entry name" value="GLUCOKINASE"/>
    <property type="match status" value="1"/>
</dbReference>
<dbReference type="GO" id="GO:0097367">
    <property type="term" value="F:carbohydrate derivative binding"/>
    <property type="evidence" value="ECO:0007669"/>
    <property type="project" value="InterPro"/>
</dbReference>
<feature type="region of interest" description="Disordered" evidence="4">
    <location>
        <begin position="60"/>
        <end position="94"/>
    </location>
</feature>
<dbReference type="InterPro" id="IPR009057">
    <property type="entry name" value="Homeodomain-like_sf"/>
</dbReference>
<dbReference type="InterPro" id="IPR047640">
    <property type="entry name" value="RpiR-like"/>
</dbReference>
<dbReference type="PROSITE" id="PS51071">
    <property type="entry name" value="HTH_RPIR"/>
    <property type="match status" value="1"/>
</dbReference>
<evidence type="ECO:0000256" key="2">
    <source>
        <dbReference type="ARBA" id="ARBA00023125"/>
    </source>
</evidence>
<gene>
    <name evidence="7" type="ORF">CH339_01690</name>
</gene>
<evidence type="ECO:0000259" key="6">
    <source>
        <dbReference type="PROSITE" id="PS51464"/>
    </source>
</evidence>
<evidence type="ECO:0000313" key="7">
    <source>
        <dbReference type="EMBL" id="RAI29757.1"/>
    </source>
</evidence>
<feature type="compositionally biased region" description="Basic and acidic residues" evidence="4">
    <location>
        <begin position="64"/>
        <end position="73"/>
    </location>
</feature>
<dbReference type="SUPFAM" id="SSF53697">
    <property type="entry name" value="SIS domain"/>
    <property type="match status" value="1"/>
</dbReference>
<comment type="caution">
    <text evidence="7">The sequence shown here is derived from an EMBL/GenBank/DDBJ whole genome shotgun (WGS) entry which is preliminary data.</text>
</comment>
<dbReference type="PROSITE" id="PS51464">
    <property type="entry name" value="SIS"/>
    <property type="match status" value="1"/>
</dbReference>
<dbReference type="EMBL" id="NPEV01000002">
    <property type="protein sequence ID" value="RAI29757.1"/>
    <property type="molecule type" value="Genomic_DNA"/>
</dbReference>
<dbReference type="Proteomes" id="UP000249299">
    <property type="component" value="Unassembled WGS sequence"/>
</dbReference>
<feature type="domain" description="SIS" evidence="6">
    <location>
        <begin position="219"/>
        <end position="362"/>
    </location>
</feature>
<dbReference type="Pfam" id="PF01380">
    <property type="entry name" value="SIS"/>
    <property type="match status" value="1"/>
</dbReference>
<evidence type="ECO:0008006" key="9">
    <source>
        <dbReference type="Google" id="ProtNLM"/>
    </source>
</evidence>
<evidence type="ECO:0000313" key="8">
    <source>
        <dbReference type="Proteomes" id="UP000249299"/>
    </source>
</evidence>
<sequence length="382" mass="40611">MAGSECAGKTRAWSPGSSNSVRPRQCGARFRPCADAAFGRIPCPEASDVARARRAFAQSAAAARRGDGGRDVAGDGGAARPEEGATGAMEPVSKDVIERIQERYPDLRRSERLVADYLREHSNKRLEMSITEFADTLGVSEATVSRFTRALGYKGFADMKLFLAAESAESAVDHRIGNIPVAMHETDSLIETSRKLVMALSSAMGETQKLLDHASIQAAVSAVINAKEVLFMGVGGAAAVCDEAAHLLLKAGVHAISHADGYTQIIAATTANESTTVFGVSHTGMTDTVANALTTARANKAKTICITSGPDSPVGKAGEIALVTWHHEAEQIPLYGDFLEGRMCQLYIIYLIYLGVLFQTGADSRDALEATAANLAKFYLQK</sequence>
<keyword evidence="1" id="KW-0805">Transcription regulation</keyword>
<dbReference type="OrthoDB" id="8582409at2"/>
<reference evidence="7 8" key="1">
    <citation type="submission" date="2017-07" db="EMBL/GenBank/DDBJ databases">
        <title>Draft Genome Sequences of Select Purple Nonsulfur Bacteria.</title>
        <authorList>
            <person name="Lasarre B."/>
            <person name="Mckinlay J.B."/>
        </authorList>
    </citation>
    <scope>NUCLEOTIDE SEQUENCE [LARGE SCALE GENOMIC DNA]</scope>
    <source>
        <strain evidence="7 8">DSM 11290</strain>
    </source>
</reference>
<dbReference type="Gene3D" id="3.40.50.10490">
    <property type="entry name" value="Glucose-6-phosphate isomerase like protein, domain 1"/>
    <property type="match status" value="1"/>
</dbReference>
<name>A0A327JU36_9HYPH</name>
<dbReference type="InterPro" id="IPR046348">
    <property type="entry name" value="SIS_dom_sf"/>
</dbReference>
<protein>
    <recommendedName>
        <fullName evidence="9">RpiR family transcriptional regulator</fullName>
    </recommendedName>
</protein>
<dbReference type="AlphaFoldDB" id="A0A327JU36"/>
<feature type="region of interest" description="Disordered" evidence="4">
    <location>
        <begin position="1"/>
        <end position="25"/>
    </location>
</feature>
<dbReference type="GO" id="GO:0003677">
    <property type="term" value="F:DNA binding"/>
    <property type="evidence" value="ECO:0007669"/>
    <property type="project" value="UniProtKB-KW"/>
</dbReference>
<dbReference type="Pfam" id="PF01418">
    <property type="entry name" value="HTH_6"/>
    <property type="match status" value="1"/>
</dbReference>
<keyword evidence="3" id="KW-0804">Transcription</keyword>
<evidence type="ECO:0000256" key="3">
    <source>
        <dbReference type="ARBA" id="ARBA00023163"/>
    </source>
</evidence>
<dbReference type="PANTHER" id="PTHR30514:SF1">
    <property type="entry name" value="HTH-TYPE TRANSCRIPTIONAL REGULATOR HEXR-RELATED"/>
    <property type="match status" value="1"/>
</dbReference>
<feature type="domain" description="HTH rpiR-type" evidence="5">
    <location>
        <begin position="94"/>
        <end position="170"/>
    </location>
</feature>
<dbReference type="Gene3D" id="1.10.10.10">
    <property type="entry name" value="Winged helix-like DNA-binding domain superfamily/Winged helix DNA-binding domain"/>
    <property type="match status" value="1"/>
</dbReference>